<feature type="transmembrane region" description="Helical" evidence="1">
    <location>
        <begin position="179"/>
        <end position="197"/>
    </location>
</feature>
<evidence type="ECO:0000256" key="1">
    <source>
        <dbReference type="SAM" id="Phobius"/>
    </source>
</evidence>
<sequence>MFYKISGYKGIIILCLMNLLLNYLVLYPLGLGQYIGPEHPYLFGVINLVIGLIMLAVTILYIRRVDRKTVASLGIKKGRKHLIYSLAAIAITIVLHLVYLKSLDEAGILKAYFNVHYFENAQIVPMLLVTGAGWFVNAFYEEMLRAYIVVKLKHWGPLLMFLTIGLISIAMSIFNGLDLVYSILIFIVSSAFLYVYLKSGSIIPAACAHFIYNFTLGHLFGSGAVAFLRVEGETTLWYGLAPFLLYVIILVVMAKLIYGDASVEHCLKKIDKSGQQAAGKSHSPML</sequence>
<dbReference type="RefSeq" id="WP_127198956.1">
    <property type="nucleotide sequence ID" value="NZ_RZNX01000003.1"/>
</dbReference>
<feature type="transmembrane region" description="Helical" evidence="1">
    <location>
        <begin position="41"/>
        <end position="62"/>
    </location>
</feature>
<dbReference type="Proteomes" id="UP000272464">
    <property type="component" value="Unassembled WGS sequence"/>
</dbReference>
<keyword evidence="1" id="KW-1133">Transmembrane helix</keyword>
<dbReference type="Pfam" id="PF02517">
    <property type="entry name" value="Rce1-like"/>
    <property type="match status" value="1"/>
</dbReference>
<keyword evidence="3" id="KW-0645">Protease</keyword>
<dbReference type="GO" id="GO:0008237">
    <property type="term" value="F:metallopeptidase activity"/>
    <property type="evidence" value="ECO:0007669"/>
    <property type="project" value="UniProtKB-KW"/>
</dbReference>
<dbReference type="InterPro" id="IPR003675">
    <property type="entry name" value="Rce1/LyrA-like_dom"/>
</dbReference>
<name>A0A3S1JNM8_9BACL</name>
<dbReference type="GO" id="GO:0006508">
    <property type="term" value="P:proteolysis"/>
    <property type="evidence" value="ECO:0007669"/>
    <property type="project" value="UniProtKB-KW"/>
</dbReference>
<feature type="transmembrane region" description="Helical" evidence="1">
    <location>
        <begin position="120"/>
        <end position="140"/>
    </location>
</feature>
<accession>A0A3S1JNM8</accession>
<feature type="transmembrane region" description="Helical" evidence="1">
    <location>
        <begin position="82"/>
        <end position="100"/>
    </location>
</feature>
<organism evidence="3 4">
    <name type="scientific">Paenibacillus zeisoli</name>
    <dbReference type="NCBI Taxonomy" id="2496267"/>
    <lineage>
        <taxon>Bacteria</taxon>
        <taxon>Bacillati</taxon>
        <taxon>Bacillota</taxon>
        <taxon>Bacilli</taxon>
        <taxon>Bacillales</taxon>
        <taxon>Paenibacillaceae</taxon>
        <taxon>Paenibacillus</taxon>
    </lineage>
</organism>
<comment type="caution">
    <text evidence="3">The sequence shown here is derived from an EMBL/GenBank/DDBJ whole genome shotgun (WGS) entry which is preliminary data.</text>
</comment>
<keyword evidence="3" id="KW-0482">Metalloprotease</keyword>
<keyword evidence="3" id="KW-0378">Hydrolase</keyword>
<dbReference type="GO" id="GO:0004175">
    <property type="term" value="F:endopeptidase activity"/>
    <property type="evidence" value="ECO:0007669"/>
    <property type="project" value="UniProtKB-ARBA"/>
</dbReference>
<keyword evidence="1" id="KW-0812">Transmembrane</keyword>
<keyword evidence="1" id="KW-0472">Membrane</keyword>
<evidence type="ECO:0000313" key="3">
    <source>
        <dbReference type="EMBL" id="RUT31575.1"/>
    </source>
</evidence>
<gene>
    <name evidence="3" type="ORF">EJP77_09240</name>
</gene>
<feature type="transmembrane region" description="Helical" evidence="1">
    <location>
        <begin position="236"/>
        <end position="258"/>
    </location>
</feature>
<feature type="transmembrane region" description="Helical" evidence="1">
    <location>
        <begin position="209"/>
        <end position="230"/>
    </location>
</feature>
<proteinExistence type="predicted"/>
<feature type="transmembrane region" description="Helical" evidence="1">
    <location>
        <begin position="152"/>
        <end position="173"/>
    </location>
</feature>
<dbReference type="OrthoDB" id="2583547at2"/>
<dbReference type="EMBL" id="RZNX01000003">
    <property type="protein sequence ID" value="RUT31575.1"/>
    <property type="molecule type" value="Genomic_DNA"/>
</dbReference>
<feature type="transmembrane region" description="Helical" evidence="1">
    <location>
        <begin position="12"/>
        <end position="35"/>
    </location>
</feature>
<keyword evidence="4" id="KW-1185">Reference proteome</keyword>
<dbReference type="GO" id="GO:0080120">
    <property type="term" value="P:CAAX-box protein maturation"/>
    <property type="evidence" value="ECO:0007669"/>
    <property type="project" value="UniProtKB-ARBA"/>
</dbReference>
<evidence type="ECO:0000313" key="4">
    <source>
        <dbReference type="Proteomes" id="UP000272464"/>
    </source>
</evidence>
<protein>
    <submittedName>
        <fullName evidence="3">CPBP family intramembrane metalloprotease</fullName>
    </submittedName>
</protein>
<feature type="domain" description="CAAX prenyl protease 2/Lysostaphin resistance protein A-like" evidence="2">
    <location>
        <begin position="127"/>
        <end position="214"/>
    </location>
</feature>
<evidence type="ECO:0000259" key="2">
    <source>
        <dbReference type="Pfam" id="PF02517"/>
    </source>
</evidence>
<reference evidence="3 4" key="1">
    <citation type="submission" date="2018-12" db="EMBL/GenBank/DDBJ databases">
        <authorList>
            <person name="Sun L."/>
            <person name="Chen Z."/>
        </authorList>
    </citation>
    <scope>NUCLEOTIDE SEQUENCE [LARGE SCALE GENOMIC DNA]</scope>
    <source>
        <strain evidence="3 4">3-5-3</strain>
    </source>
</reference>
<dbReference type="AlphaFoldDB" id="A0A3S1JNM8"/>